<protein>
    <submittedName>
        <fullName evidence="2">Uncharacterized protein</fullName>
    </submittedName>
</protein>
<reference evidence="2" key="1">
    <citation type="submission" date="2022-11" db="UniProtKB">
        <authorList>
            <consortium name="WormBaseParasite"/>
        </authorList>
    </citation>
    <scope>IDENTIFICATION</scope>
</reference>
<organism evidence="1 2">
    <name type="scientific">Panagrolaimus sp. PS1159</name>
    <dbReference type="NCBI Taxonomy" id="55785"/>
    <lineage>
        <taxon>Eukaryota</taxon>
        <taxon>Metazoa</taxon>
        <taxon>Ecdysozoa</taxon>
        <taxon>Nematoda</taxon>
        <taxon>Chromadorea</taxon>
        <taxon>Rhabditida</taxon>
        <taxon>Tylenchina</taxon>
        <taxon>Panagrolaimomorpha</taxon>
        <taxon>Panagrolaimoidea</taxon>
        <taxon>Panagrolaimidae</taxon>
        <taxon>Panagrolaimus</taxon>
    </lineage>
</organism>
<evidence type="ECO:0000313" key="1">
    <source>
        <dbReference type="Proteomes" id="UP000887580"/>
    </source>
</evidence>
<proteinExistence type="predicted"/>
<name>A0AC35F4Q3_9BILA</name>
<sequence length="718" mass="81356">MIVEFAAVTLSTAILIAASILPYIGLRRGLDSPSRPPKALNGLSLSNCFACGIFLGTCFLGLIPHVQMQEGVILKQLNITEPHSQEYPYLRTNFVILAGFLIILLIEQIAFICAPSSHNTLSTDAHYHHPEQPVPRQQNGLRDSDLNQPLVNLDSESEQDELEEIQFRTALATHPPHDHSDDEHGHHHHHHILPGETGSIEYILLLIALSVHSIFEGIALGAQKELNGFMKFLLSVMIHEVLCSFAYGVSLSKQRIPLKKAFGSILFLSFSLPIGILIMAWIGTFEALTALIFRFVLEGIAAGIFIYVASIEMLSTEIPHLPSKAGFVKAVIVVSAMNIFKGEGYCFFDEKEIWDKIYETSKKKIKNEFYEIWDTFKMDSEVVAAEKRIDSKNKIRKRKKSKNDGGAGFLFERSKIIENVWKQFIQDGNVKNVGKTSENNKIARKASENVKDFGWIEKLSKMDLNDLEIVEIGNGGSYEIAADKMRIFKNGSDKCIEIIVDREKFVIPNQSAFIPGPIEGIKHLDYANEKYDLIILDPPWPNKSVKRLKSYNTFEIDNLYDLPIESLCHSKTAVVIWLTNNSTVHSSINRILESWNLEIYSICHWLKITKNGEPISSFNSMHKVPFESFIIAFSTEMNDHQKEMNFSLIKNDFCFISTPNSCHSRKPPIGKILEQILTEISFEKSLELYGRYLCPKTTTIGFEVLKFNHFFSNFEKCL</sequence>
<accession>A0AC35F4Q3</accession>
<evidence type="ECO:0000313" key="2">
    <source>
        <dbReference type="WBParaSite" id="PS1159_v2.g13100.t3"/>
    </source>
</evidence>
<dbReference type="WBParaSite" id="PS1159_v2.g13100.t3">
    <property type="protein sequence ID" value="PS1159_v2.g13100.t3"/>
    <property type="gene ID" value="PS1159_v2.g13100"/>
</dbReference>
<dbReference type="Proteomes" id="UP000887580">
    <property type="component" value="Unplaced"/>
</dbReference>